<comment type="pathway">
    <text evidence="1">Protein modification; protein neddylation.</text>
</comment>
<dbReference type="AlphaFoldDB" id="A0A7M7JJD5"/>
<reference evidence="12" key="1">
    <citation type="submission" date="2021-01" db="UniProtKB">
        <authorList>
            <consortium name="EnsemblMetazoa"/>
        </authorList>
    </citation>
    <scope>IDENTIFICATION</scope>
</reference>
<keyword evidence="3 10" id="KW-0547">Nucleotide-binding</keyword>
<dbReference type="Pfam" id="PF00179">
    <property type="entry name" value="UQ_con"/>
    <property type="match status" value="1"/>
</dbReference>
<keyword evidence="4 10" id="KW-0833">Ubl conjugation pathway</keyword>
<dbReference type="SMART" id="SM00212">
    <property type="entry name" value="UBCc"/>
    <property type="match status" value="1"/>
</dbReference>
<dbReference type="EC" id="2.3.2.34" evidence="7"/>
<evidence type="ECO:0000256" key="9">
    <source>
        <dbReference type="PROSITE-ProRule" id="PRU10133"/>
    </source>
</evidence>
<dbReference type="Proteomes" id="UP000594260">
    <property type="component" value="Unplaced"/>
</dbReference>
<dbReference type="GO" id="GO:0061654">
    <property type="term" value="F:NEDD8 conjugating enzyme activity"/>
    <property type="evidence" value="ECO:0007669"/>
    <property type="project" value="UniProtKB-EC"/>
</dbReference>
<dbReference type="FunFam" id="3.10.110.10:FF:000239">
    <property type="entry name" value="NEDD8-conjugating enzyme Ubc12"/>
    <property type="match status" value="1"/>
</dbReference>
<dbReference type="InterPro" id="IPR000608">
    <property type="entry name" value="UBC"/>
</dbReference>
<evidence type="ECO:0000256" key="5">
    <source>
        <dbReference type="ARBA" id="ARBA00022840"/>
    </source>
</evidence>
<proteinExistence type="inferred from homology"/>
<dbReference type="EnsemblMetazoa" id="XM_022797105">
    <property type="protein sequence ID" value="XP_022652840"/>
    <property type="gene ID" value="LOC111246839"/>
</dbReference>
<evidence type="ECO:0000256" key="6">
    <source>
        <dbReference type="ARBA" id="ARBA00043698"/>
    </source>
</evidence>
<organism evidence="12 13">
    <name type="scientific">Varroa destructor</name>
    <name type="common">Honeybee mite</name>
    <dbReference type="NCBI Taxonomy" id="109461"/>
    <lineage>
        <taxon>Eukaryota</taxon>
        <taxon>Metazoa</taxon>
        <taxon>Ecdysozoa</taxon>
        <taxon>Arthropoda</taxon>
        <taxon>Chelicerata</taxon>
        <taxon>Arachnida</taxon>
        <taxon>Acari</taxon>
        <taxon>Parasitiformes</taxon>
        <taxon>Mesostigmata</taxon>
        <taxon>Gamasina</taxon>
        <taxon>Dermanyssoidea</taxon>
        <taxon>Varroidae</taxon>
        <taxon>Varroa</taxon>
    </lineage>
</organism>
<name>A0A7M7JJD5_VARDE</name>
<evidence type="ECO:0000256" key="3">
    <source>
        <dbReference type="ARBA" id="ARBA00022741"/>
    </source>
</evidence>
<keyword evidence="5 10" id="KW-0067">ATP-binding</keyword>
<evidence type="ECO:0000256" key="1">
    <source>
        <dbReference type="ARBA" id="ARBA00005032"/>
    </source>
</evidence>
<protein>
    <recommendedName>
        <fullName evidence="7">E2 NEDD8-conjugating enzyme</fullName>
        <ecNumber evidence="7">2.3.2.34</ecNumber>
    </recommendedName>
    <alternativeName>
        <fullName evidence="8">NEDD8 carrier protein</fullName>
    </alternativeName>
</protein>
<dbReference type="InterPro" id="IPR016135">
    <property type="entry name" value="UBQ-conjugating_enzyme/RWD"/>
</dbReference>
<evidence type="ECO:0000256" key="4">
    <source>
        <dbReference type="ARBA" id="ARBA00022786"/>
    </source>
</evidence>
<sequence length="209" mass="23876">MMDTPNEKDQLFFGLFFDCRNPKERLSLAFYIGTMIKLFQTKNASKDGSDPSASKRTCAAQLRINKDVNELELPPGCHIDFPDKNDFLNFRLSIAPDEGFYKGGRFLFIFKVPANYPHDPPKVHCETRVYHPNIDMSGNICLNILREDWKPVLTVQSVVHGLLFLLLDPNPDDPLNKDAAQVLQTNRKMFEQNVRRMMQGGGSSMGMYK</sequence>
<dbReference type="GO" id="GO:0005524">
    <property type="term" value="F:ATP binding"/>
    <property type="evidence" value="ECO:0007669"/>
    <property type="project" value="UniProtKB-UniRule"/>
</dbReference>
<evidence type="ECO:0000313" key="13">
    <source>
        <dbReference type="Proteomes" id="UP000594260"/>
    </source>
</evidence>
<comment type="similarity">
    <text evidence="10">Belongs to the ubiquitin-conjugating enzyme family.</text>
</comment>
<dbReference type="SUPFAM" id="SSF54495">
    <property type="entry name" value="UBC-like"/>
    <property type="match status" value="1"/>
</dbReference>
<feature type="active site" description="Glycyl thioester intermediate" evidence="9">
    <location>
        <position position="141"/>
    </location>
</feature>
<dbReference type="PROSITE" id="PS00183">
    <property type="entry name" value="UBC_1"/>
    <property type="match status" value="1"/>
</dbReference>
<dbReference type="InterPro" id="IPR023313">
    <property type="entry name" value="UBQ-conjugating_AS"/>
</dbReference>
<dbReference type="Gene3D" id="3.10.110.10">
    <property type="entry name" value="Ubiquitin Conjugating Enzyme"/>
    <property type="match status" value="1"/>
</dbReference>
<dbReference type="RefSeq" id="XP_022652840.1">
    <property type="nucleotide sequence ID" value="XM_022797105.1"/>
</dbReference>
<dbReference type="PANTHER" id="PTHR24068">
    <property type="entry name" value="UBIQUITIN-CONJUGATING ENZYME E2"/>
    <property type="match status" value="1"/>
</dbReference>
<dbReference type="CTD" id="38916"/>
<dbReference type="GeneID" id="111246839"/>
<accession>A0A7M7JJD5</accession>
<evidence type="ECO:0000256" key="2">
    <source>
        <dbReference type="ARBA" id="ARBA00022679"/>
    </source>
</evidence>
<dbReference type="KEGG" id="vde:111246839"/>
<feature type="domain" description="UBC core" evidence="11">
    <location>
        <begin position="59"/>
        <end position="203"/>
    </location>
</feature>
<evidence type="ECO:0000256" key="7">
    <source>
        <dbReference type="ARBA" id="ARBA00044047"/>
    </source>
</evidence>
<keyword evidence="13" id="KW-1185">Reference proteome</keyword>
<dbReference type="OrthoDB" id="10249039at2759"/>
<comment type="catalytic activity">
    <reaction evidence="6">
        <text>[E1 NEDD8-activating enzyme]-S-[NEDD8 protein]-yl-L-cysteine + [E2 NEDD8-conjugating enzyme]-L-cysteine = [E1 NEDD8-activating enzyme]-L-cysteine + [E2 NEDD8-conjugating enzyme]-S-[NEDD8-protein]-yl-L-cysteine.</text>
        <dbReference type="EC" id="2.3.2.34"/>
    </reaction>
</comment>
<dbReference type="OMA" id="CQVDFPD"/>
<dbReference type="PROSITE" id="PS50127">
    <property type="entry name" value="UBC_2"/>
    <property type="match status" value="1"/>
</dbReference>
<keyword evidence="2" id="KW-0808">Transferase</keyword>
<dbReference type="InParanoid" id="A0A7M7JJD5"/>
<evidence type="ECO:0000259" key="11">
    <source>
        <dbReference type="PROSITE" id="PS50127"/>
    </source>
</evidence>
<evidence type="ECO:0000256" key="10">
    <source>
        <dbReference type="RuleBase" id="RU362109"/>
    </source>
</evidence>
<dbReference type="CDD" id="cd23794">
    <property type="entry name" value="UBCc_UBE2F_UBE2M"/>
    <property type="match status" value="1"/>
</dbReference>
<evidence type="ECO:0000313" key="12">
    <source>
        <dbReference type="EnsemblMetazoa" id="XP_022652840"/>
    </source>
</evidence>
<evidence type="ECO:0000256" key="8">
    <source>
        <dbReference type="ARBA" id="ARBA00079113"/>
    </source>
</evidence>
<dbReference type="FunCoup" id="A0A7M7JJD5">
    <property type="interactions" value="1973"/>
</dbReference>